<protein>
    <recommendedName>
        <fullName evidence="3">Glycosyltransferase 2-like domain-containing protein</fullName>
    </recommendedName>
</protein>
<evidence type="ECO:0000313" key="2">
    <source>
        <dbReference type="Proteomes" id="UP001589867"/>
    </source>
</evidence>
<organism evidence="1 2">
    <name type="scientific">Phytohabitans kaempferiae</name>
    <dbReference type="NCBI Taxonomy" id="1620943"/>
    <lineage>
        <taxon>Bacteria</taxon>
        <taxon>Bacillati</taxon>
        <taxon>Actinomycetota</taxon>
        <taxon>Actinomycetes</taxon>
        <taxon>Micromonosporales</taxon>
        <taxon>Micromonosporaceae</taxon>
    </lineage>
</organism>
<gene>
    <name evidence="1" type="ORF">ACFFIA_32595</name>
</gene>
<sequence length="255" mass="27749">MSLAAQRFDGDLTVVVAVNDDRPDSLAVAELLAPVLRGVGVECTVVHTAPGRAAALSAADRFLPRAPRLYLDQDAALSTHAVADLAAVLQPGTGVHFAAPAVRFAACRSAVSRAYFQAWSRLPYVQLSPVACGAYAVSAAGRGRWGDLPAIHSDDKWVRWHFAPHERRVVGTSTYEVLPPDGIEDLVRARLRYRRGNRELRALAQVPAHADDDRRYQHLVRRMVMRPAAWSPALVMVAVHAAVAVLDHQPRRGPA</sequence>
<dbReference type="EMBL" id="JBHLUH010000071">
    <property type="protein sequence ID" value="MFC0532396.1"/>
    <property type="molecule type" value="Genomic_DNA"/>
</dbReference>
<keyword evidence="2" id="KW-1185">Reference proteome</keyword>
<evidence type="ECO:0000313" key="1">
    <source>
        <dbReference type="EMBL" id="MFC0532396.1"/>
    </source>
</evidence>
<comment type="caution">
    <text evidence="1">The sequence shown here is derived from an EMBL/GenBank/DDBJ whole genome shotgun (WGS) entry which is preliminary data.</text>
</comment>
<reference evidence="1 2" key="1">
    <citation type="submission" date="2024-09" db="EMBL/GenBank/DDBJ databases">
        <authorList>
            <person name="Sun Q."/>
            <person name="Mori K."/>
        </authorList>
    </citation>
    <scope>NUCLEOTIDE SEQUENCE [LARGE SCALE GENOMIC DNA]</scope>
    <source>
        <strain evidence="1 2">TBRC 3947</strain>
    </source>
</reference>
<proteinExistence type="predicted"/>
<evidence type="ECO:0008006" key="3">
    <source>
        <dbReference type="Google" id="ProtNLM"/>
    </source>
</evidence>
<name>A0ABV6MCR8_9ACTN</name>
<dbReference type="Proteomes" id="UP001589867">
    <property type="component" value="Unassembled WGS sequence"/>
</dbReference>
<accession>A0ABV6MCR8</accession>